<reference evidence="11 12" key="1">
    <citation type="submission" date="2019-07" db="EMBL/GenBank/DDBJ databases">
        <title>Whole genome shotgun sequence of Sporosarcina luteola NBRC 105378.</title>
        <authorList>
            <person name="Hosoyama A."/>
            <person name="Uohara A."/>
            <person name="Ohji S."/>
            <person name="Ichikawa N."/>
        </authorList>
    </citation>
    <scope>NUCLEOTIDE SEQUENCE [LARGE SCALE GENOMIC DNA]</scope>
    <source>
        <strain evidence="11 12">NBRC 105378</strain>
    </source>
</reference>
<comment type="similarity">
    <text evidence="5">Belongs to the methyl-accepting chemotaxis (MCP) protein family.</text>
</comment>
<keyword evidence="4 6" id="KW-0807">Transducer</keyword>
<evidence type="ECO:0000259" key="9">
    <source>
        <dbReference type="PROSITE" id="PS50111"/>
    </source>
</evidence>
<evidence type="ECO:0000256" key="2">
    <source>
        <dbReference type="ARBA" id="ARBA00022475"/>
    </source>
</evidence>
<dbReference type="SMART" id="SM00304">
    <property type="entry name" value="HAMP"/>
    <property type="match status" value="1"/>
</dbReference>
<keyword evidence="8" id="KW-1133">Transmembrane helix</keyword>
<evidence type="ECO:0000256" key="8">
    <source>
        <dbReference type="SAM" id="Phobius"/>
    </source>
</evidence>
<dbReference type="EMBL" id="BJYL01000008">
    <property type="protein sequence ID" value="GEN82436.1"/>
    <property type="molecule type" value="Genomic_DNA"/>
</dbReference>
<dbReference type="PROSITE" id="PS50885">
    <property type="entry name" value="HAMP"/>
    <property type="match status" value="1"/>
</dbReference>
<dbReference type="SMART" id="SM00283">
    <property type="entry name" value="MA"/>
    <property type="match status" value="1"/>
</dbReference>
<dbReference type="GO" id="GO:0006935">
    <property type="term" value="P:chemotaxis"/>
    <property type="evidence" value="ECO:0007669"/>
    <property type="project" value="InterPro"/>
</dbReference>
<dbReference type="GO" id="GO:0007165">
    <property type="term" value="P:signal transduction"/>
    <property type="evidence" value="ECO:0007669"/>
    <property type="project" value="UniProtKB-KW"/>
</dbReference>
<dbReference type="PANTHER" id="PTHR32089:SF112">
    <property type="entry name" value="LYSOZYME-LIKE PROTEIN-RELATED"/>
    <property type="match status" value="1"/>
</dbReference>
<dbReference type="SUPFAM" id="SSF58104">
    <property type="entry name" value="Methyl-accepting chemotaxis protein (MCP) signaling domain"/>
    <property type="match status" value="1"/>
</dbReference>
<name>A0A511Z4S1_9BACL</name>
<dbReference type="Gene3D" id="6.10.340.10">
    <property type="match status" value="1"/>
</dbReference>
<dbReference type="AlphaFoldDB" id="A0A511Z4S1"/>
<evidence type="ECO:0000256" key="7">
    <source>
        <dbReference type="SAM" id="Coils"/>
    </source>
</evidence>
<evidence type="ECO:0000313" key="12">
    <source>
        <dbReference type="Proteomes" id="UP000321901"/>
    </source>
</evidence>
<feature type="domain" description="HAMP" evidence="10">
    <location>
        <begin position="203"/>
        <end position="255"/>
    </location>
</feature>
<dbReference type="Gene3D" id="1.10.287.950">
    <property type="entry name" value="Methyl-accepting chemotaxis protein"/>
    <property type="match status" value="1"/>
</dbReference>
<protein>
    <submittedName>
        <fullName evidence="11">Methyl-accepting chemotaxis protein</fullName>
    </submittedName>
</protein>
<dbReference type="PRINTS" id="PR00260">
    <property type="entry name" value="CHEMTRNSDUCR"/>
</dbReference>
<feature type="coiled-coil region" evidence="7">
    <location>
        <begin position="524"/>
        <end position="554"/>
    </location>
</feature>
<keyword evidence="2" id="KW-1003">Cell membrane</keyword>
<evidence type="ECO:0000256" key="3">
    <source>
        <dbReference type="ARBA" id="ARBA00023136"/>
    </source>
</evidence>
<evidence type="ECO:0000259" key="10">
    <source>
        <dbReference type="PROSITE" id="PS50885"/>
    </source>
</evidence>
<feature type="domain" description="Methyl-accepting transducer" evidence="9">
    <location>
        <begin position="274"/>
        <end position="510"/>
    </location>
</feature>
<dbReference type="GO" id="GO:0005886">
    <property type="term" value="C:plasma membrane"/>
    <property type="evidence" value="ECO:0007669"/>
    <property type="project" value="UniProtKB-SubCell"/>
</dbReference>
<gene>
    <name evidence="11" type="ORF">SLU01_07480</name>
</gene>
<comment type="caution">
    <text evidence="11">The sequence shown here is derived from an EMBL/GenBank/DDBJ whole genome shotgun (WGS) entry which is preliminary data.</text>
</comment>
<dbReference type="CDD" id="cd11386">
    <property type="entry name" value="MCP_signal"/>
    <property type="match status" value="1"/>
</dbReference>
<proteinExistence type="inferred from homology"/>
<dbReference type="Pfam" id="PF00672">
    <property type="entry name" value="HAMP"/>
    <property type="match status" value="1"/>
</dbReference>
<evidence type="ECO:0000256" key="6">
    <source>
        <dbReference type="PROSITE-ProRule" id="PRU00284"/>
    </source>
</evidence>
<dbReference type="GO" id="GO:0004888">
    <property type="term" value="F:transmembrane signaling receptor activity"/>
    <property type="evidence" value="ECO:0007669"/>
    <property type="project" value="InterPro"/>
</dbReference>
<dbReference type="RefSeq" id="WP_147055482.1">
    <property type="nucleotide sequence ID" value="NZ_BJYL01000008.1"/>
</dbReference>
<evidence type="ECO:0000256" key="5">
    <source>
        <dbReference type="ARBA" id="ARBA00029447"/>
    </source>
</evidence>
<dbReference type="InterPro" id="IPR004090">
    <property type="entry name" value="Chemotax_Me-accpt_rcpt"/>
</dbReference>
<organism evidence="11 12">
    <name type="scientific">Sporosarcina luteola</name>
    <dbReference type="NCBI Taxonomy" id="582850"/>
    <lineage>
        <taxon>Bacteria</taxon>
        <taxon>Bacillati</taxon>
        <taxon>Bacillota</taxon>
        <taxon>Bacilli</taxon>
        <taxon>Bacillales</taxon>
        <taxon>Caryophanaceae</taxon>
        <taxon>Sporosarcina</taxon>
    </lineage>
</organism>
<dbReference type="PANTHER" id="PTHR32089">
    <property type="entry name" value="METHYL-ACCEPTING CHEMOTAXIS PROTEIN MCPB"/>
    <property type="match status" value="1"/>
</dbReference>
<keyword evidence="8" id="KW-0812">Transmembrane</keyword>
<accession>A0A511Z4S1</accession>
<dbReference type="Proteomes" id="UP000321901">
    <property type="component" value="Unassembled WGS sequence"/>
</dbReference>
<evidence type="ECO:0000256" key="4">
    <source>
        <dbReference type="ARBA" id="ARBA00023224"/>
    </source>
</evidence>
<dbReference type="Pfam" id="PF00015">
    <property type="entry name" value="MCPsignal"/>
    <property type="match status" value="1"/>
</dbReference>
<dbReference type="OrthoDB" id="369835at2"/>
<feature type="transmembrane region" description="Helical" evidence="8">
    <location>
        <begin position="12"/>
        <end position="33"/>
    </location>
</feature>
<dbReference type="InterPro" id="IPR003660">
    <property type="entry name" value="HAMP_dom"/>
</dbReference>
<sequence>MFKQKGSIRKKIVLGTLIPIYFITILFSFVFYFTSIRIIEVNVMPEFEKSLNFTMDELKEKVPDRLIKLALDNKNQHNKLLNIVNTLKEKNGVENISIHSKVNGEDLLLATTDSADYLVALPMNADKNQALETGKPLFSDIYKDEFGIHKSFYYAIPGTDSVISVSQDATSLSHLKRAVIIISLVMIGLGVVLGIAFPSFIARKLTKPLTELVRYTETIAQGDLTQTVQVKSKDEIGRLAHSFEHMKNELSQMIKHVNLAADNVVNSSNELAYSAEQMSDVVNQSTVATQEVSATSDSLSVAANQNLTALEQITTGIQDIADSSSKVAEETAEVSEAAEQGSRLINDSMDGINAINDSVQASMEITQVLHSRSNEVEKIIGMITDISDQINLLALNAAIEAARAGEAGKGFSVVASEVRNLAEQSAVSANQIRKLIHDMQNDSRRSVEAMAKVNEDVERETVIVNEAGASFGNILEKISQISEDVQSVSATVQEISAGSEQILASTHDTVQSLATSSGNTQNIAASMEEQLASMEEMVATTEALNTMANDLKEEIRKFKV</sequence>
<dbReference type="CDD" id="cd06225">
    <property type="entry name" value="HAMP"/>
    <property type="match status" value="1"/>
</dbReference>
<keyword evidence="3 8" id="KW-0472">Membrane</keyword>
<keyword evidence="7" id="KW-0175">Coiled coil</keyword>
<evidence type="ECO:0000313" key="11">
    <source>
        <dbReference type="EMBL" id="GEN82436.1"/>
    </source>
</evidence>
<dbReference type="PROSITE" id="PS50111">
    <property type="entry name" value="CHEMOTAXIS_TRANSDUC_2"/>
    <property type="match status" value="1"/>
</dbReference>
<comment type="subcellular location">
    <subcellularLocation>
        <location evidence="1">Cell membrane</location>
    </subcellularLocation>
</comment>
<keyword evidence="12" id="KW-1185">Reference proteome</keyword>
<dbReference type="InterPro" id="IPR004089">
    <property type="entry name" value="MCPsignal_dom"/>
</dbReference>
<evidence type="ECO:0000256" key="1">
    <source>
        <dbReference type="ARBA" id="ARBA00004236"/>
    </source>
</evidence>
<feature type="transmembrane region" description="Helical" evidence="8">
    <location>
        <begin position="178"/>
        <end position="201"/>
    </location>
</feature>